<dbReference type="InterPro" id="IPR052158">
    <property type="entry name" value="INH-QAR"/>
</dbReference>
<dbReference type="STRING" id="1185876.BN8_02230"/>
<name>I2GGY3_9BACT</name>
<proteinExistence type="predicted"/>
<sequence length="316" mass="34391">MPASSAVSGRKTTPKHSQPLCFNVMHKLMNLILRYRFLLLVAGWLIATCSPLPAQSVVKKDPLLAYYCEPCGSACDLERHDKPGVCQHCGMPLVERSVALMDSLARNQQQTRKRNVAIFIHDGVEILDFAGPSEVFAATEGFQVYTVSLTKDPIISQGFVKIVPTYDLTDCPQPDIVVLPGGKTGPFINNKPLIDWIKRSSERAEVMLSVCTGAGLLAKAGLLDGKQATTFHSYIEPLQRATPKARILRDTRFVDNGQVITTAGVSAGIDGALHVVAKLKGLAVATQTARYMEYDKWKPDEGLVVQQAGKVAADTK</sequence>
<organism evidence="2 3">
    <name type="scientific">Fibrisoma limi BUZ 3</name>
    <dbReference type="NCBI Taxonomy" id="1185876"/>
    <lineage>
        <taxon>Bacteria</taxon>
        <taxon>Pseudomonadati</taxon>
        <taxon>Bacteroidota</taxon>
        <taxon>Cytophagia</taxon>
        <taxon>Cytophagales</taxon>
        <taxon>Spirosomataceae</taxon>
        <taxon>Fibrisoma</taxon>
    </lineage>
</organism>
<dbReference type="InterPro" id="IPR002818">
    <property type="entry name" value="DJ-1/PfpI"/>
</dbReference>
<reference evidence="2 3" key="1">
    <citation type="journal article" date="2012" name="J. Bacteriol.">
        <title>Genome Sequence of the Filamentous Bacterium Fibrisoma limi BUZ 3T.</title>
        <authorList>
            <person name="Filippini M."/>
            <person name="Qi W."/>
            <person name="Jaenicke S."/>
            <person name="Goesmann A."/>
            <person name="Smits T.H."/>
            <person name="Bagheri H.C."/>
        </authorList>
    </citation>
    <scope>NUCLEOTIDE SEQUENCE [LARGE SCALE GENOMIC DNA]</scope>
    <source>
        <strain evidence="3">BUZ 3T</strain>
    </source>
</reference>
<gene>
    <name evidence="2" type="ORF">BN8_02230</name>
</gene>
<dbReference type="GO" id="GO:0006355">
    <property type="term" value="P:regulation of DNA-templated transcription"/>
    <property type="evidence" value="ECO:0007669"/>
    <property type="project" value="TreeGrafter"/>
</dbReference>
<dbReference type="InterPro" id="IPR029062">
    <property type="entry name" value="Class_I_gatase-like"/>
</dbReference>
<dbReference type="PANTHER" id="PTHR43130:SF14">
    <property type="entry name" value="DJ-1_PFPI DOMAIN-CONTAINING PROTEIN"/>
    <property type="match status" value="1"/>
</dbReference>
<accession>I2GGY3</accession>
<keyword evidence="3" id="KW-1185">Reference proteome</keyword>
<dbReference type="CDD" id="cd03139">
    <property type="entry name" value="GATase1_PfpI_2"/>
    <property type="match status" value="1"/>
</dbReference>
<evidence type="ECO:0000259" key="1">
    <source>
        <dbReference type="Pfam" id="PF01965"/>
    </source>
</evidence>
<dbReference type="eggNOG" id="COG4977">
    <property type="taxonomic scope" value="Bacteria"/>
</dbReference>
<dbReference type="Pfam" id="PF01965">
    <property type="entry name" value="DJ-1_PfpI"/>
    <property type="match status" value="1"/>
</dbReference>
<dbReference type="AlphaFoldDB" id="I2GGY3"/>
<dbReference type="Proteomes" id="UP000009309">
    <property type="component" value="Unassembled WGS sequence"/>
</dbReference>
<dbReference type="Gene3D" id="3.40.50.880">
    <property type="match status" value="1"/>
</dbReference>
<dbReference type="EMBL" id="CAIT01000006">
    <property type="protein sequence ID" value="CCH53158.1"/>
    <property type="molecule type" value="Genomic_DNA"/>
</dbReference>
<comment type="caution">
    <text evidence="2">The sequence shown here is derived from an EMBL/GenBank/DDBJ whole genome shotgun (WGS) entry which is preliminary data.</text>
</comment>
<dbReference type="SUPFAM" id="SSF52317">
    <property type="entry name" value="Class I glutamine amidotransferase-like"/>
    <property type="match status" value="1"/>
</dbReference>
<dbReference type="PANTHER" id="PTHR43130">
    <property type="entry name" value="ARAC-FAMILY TRANSCRIPTIONAL REGULATOR"/>
    <property type="match status" value="1"/>
</dbReference>
<evidence type="ECO:0000313" key="3">
    <source>
        <dbReference type="Proteomes" id="UP000009309"/>
    </source>
</evidence>
<evidence type="ECO:0000313" key="2">
    <source>
        <dbReference type="EMBL" id="CCH53158.1"/>
    </source>
</evidence>
<feature type="domain" description="DJ-1/PfpI" evidence="1">
    <location>
        <begin position="115"/>
        <end position="277"/>
    </location>
</feature>
<protein>
    <submittedName>
        <fullName evidence="2">ThiJ/PfpI domain-containing protein</fullName>
    </submittedName>
</protein>